<feature type="domain" description="Glycosyltransferase 2-like" evidence="1">
    <location>
        <begin position="27"/>
        <end position="150"/>
    </location>
</feature>
<dbReference type="Pfam" id="PF00535">
    <property type="entry name" value="Glycos_transf_2"/>
    <property type="match status" value="1"/>
</dbReference>
<name>A0ABT6D640_9LACO</name>
<gene>
    <name evidence="2" type="ORF">OIT47_012075</name>
</gene>
<dbReference type="PANTHER" id="PTHR22916:SF3">
    <property type="entry name" value="UDP-GLCNAC:BETAGAL BETA-1,3-N-ACETYLGLUCOSAMINYLTRANSFERASE-LIKE PROTEIN 1"/>
    <property type="match status" value="1"/>
</dbReference>
<evidence type="ECO:0000313" key="2">
    <source>
        <dbReference type="EMBL" id="MDF9300999.1"/>
    </source>
</evidence>
<keyword evidence="3" id="KW-1185">Reference proteome</keyword>
<proteinExistence type="predicted"/>
<organism evidence="2 3">
    <name type="scientific">Weissella fermenti</name>
    <dbReference type="NCBI Taxonomy" id="2987699"/>
    <lineage>
        <taxon>Bacteria</taxon>
        <taxon>Bacillati</taxon>
        <taxon>Bacillota</taxon>
        <taxon>Bacilli</taxon>
        <taxon>Lactobacillales</taxon>
        <taxon>Lactobacillaceae</taxon>
        <taxon>Weissella</taxon>
    </lineage>
</organism>
<dbReference type="SUPFAM" id="SSF53448">
    <property type="entry name" value="Nucleotide-diphospho-sugar transferases"/>
    <property type="match status" value="1"/>
</dbReference>
<evidence type="ECO:0000259" key="1">
    <source>
        <dbReference type="Pfam" id="PF00535"/>
    </source>
</evidence>
<dbReference type="PANTHER" id="PTHR22916">
    <property type="entry name" value="GLYCOSYLTRANSFERASE"/>
    <property type="match status" value="1"/>
</dbReference>
<sequence length="490" mass="55930">MNNKIPWVAERPNTVLFEQQRSEIKLSFIVTIYNKAAFLPKVLQTIQQQTLGKDQIELIVIDDQSTDNGLQIVQEALPGFSNYQVIQMNENTGGPGIPRNIGISRANGEFLTFVDADDWFSLDGFETLVQLLELSGNDYAIGKTITKRDTDISVPGKYASIRTRVNVKVTDIPLIYRFLAPQSRIMRTTFLRENGLIFPNLKFSEDTLFFMNVLRHAKTISTSDKTVTYLNRLGENNDSLTKNTDFLEKMQTKILALHYVLSLELDYVTKKQILSRIISLDFIERTMLRKSFLDPKNQAERIQIMGEVFAAEPEFGVPLSEIIPDRVSYLAYTYLKYRDLESAVKLVEWHFSEEKLEKFNPETGQYEWQTPAGMSNIPVPMKAIVNHVLSDDSKVVLSVTAFGEYDQVTGIELRSKVVDEKFVVVPPAYKQGHLSTYIINQSDIAASFAEDTKLTMTLVYDDFRRVRLDPNTIVGDTAYFTVNNRLGYRI</sequence>
<accession>A0ABT6D640</accession>
<dbReference type="Proteomes" id="UP001146336">
    <property type="component" value="Unassembled WGS sequence"/>
</dbReference>
<dbReference type="RefSeq" id="WP_264330390.1">
    <property type="nucleotide sequence ID" value="NZ_JAOZFC020000004.1"/>
</dbReference>
<dbReference type="CDD" id="cd00761">
    <property type="entry name" value="Glyco_tranf_GTA_type"/>
    <property type="match status" value="1"/>
</dbReference>
<comment type="caution">
    <text evidence="2">The sequence shown here is derived from an EMBL/GenBank/DDBJ whole genome shotgun (WGS) entry which is preliminary data.</text>
</comment>
<evidence type="ECO:0000313" key="3">
    <source>
        <dbReference type="Proteomes" id="UP001146336"/>
    </source>
</evidence>
<dbReference type="Gene3D" id="3.90.550.10">
    <property type="entry name" value="Spore Coat Polysaccharide Biosynthesis Protein SpsA, Chain A"/>
    <property type="match status" value="1"/>
</dbReference>
<protein>
    <submittedName>
        <fullName evidence="2">Glycosyltransferase family 2 protein</fullName>
    </submittedName>
</protein>
<dbReference type="InterPro" id="IPR029044">
    <property type="entry name" value="Nucleotide-diphossugar_trans"/>
</dbReference>
<dbReference type="InterPro" id="IPR001173">
    <property type="entry name" value="Glyco_trans_2-like"/>
</dbReference>
<reference evidence="2" key="1">
    <citation type="submission" date="2023-03" db="EMBL/GenBank/DDBJ databases">
        <title>Comparative genomics of Weissella fermenti BK2, and weissella type species.</title>
        <authorList>
            <person name="Lee J.K."/>
            <person name="Baek J.H."/>
            <person name="Kim J.M."/>
            <person name="Choi D.G."/>
            <person name="Jeon C.O."/>
        </authorList>
    </citation>
    <scope>NUCLEOTIDE SEQUENCE</scope>
    <source>
        <strain evidence="2">BK2</strain>
    </source>
</reference>
<dbReference type="EMBL" id="JAOZFC020000004">
    <property type="protein sequence ID" value="MDF9300999.1"/>
    <property type="molecule type" value="Genomic_DNA"/>
</dbReference>